<feature type="domain" description="O-antigen ligase-related" evidence="6">
    <location>
        <begin position="207"/>
        <end position="349"/>
    </location>
</feature>
<evidence type="ECO:0000256" key="2">
    <source>
        <dbReference type="ARBA" id="ARBA00022692"/>
    </source>
</evidence>
<feature type="transmembrane region" description="Helical" evidence="5">
    <location>
        <begin position="5"/>
        <end position="23"/>
    </location>
</feature>
<evidence type="ECO:0000256" key="4">
    <source>
        <dbReference type="ARBA" id="ARBA00023136"/>
    </source>
</evidence>
<dbReference type="GO" id="GO:0016020">
    <property type="term" value="C:membrane"/>
    <property type="evidence" value="ECO:0007669"/>
    <property type="project" value="UniProtKB-SubCell"/>
</dbReference>
<dbReference type="Pfam" id="PF04932">
    <property type="entry name" value="Wzy_C"/>
    <property type="match status" value="1"/>
</dbReference>
<evidence type="ECO:0000256" key="1">
    <source>
        <dbReference type="ARBA" id="ARBA00004141"/>
    </source>
</evidence>
<reference evidence="7" key="1">
    <citation type="submission" date="2020-11" db="EMBL/GenBank/DDBJ databases">
        <authorList>
            <person name="Konstantinou D."/>
            <person name="Gkelis S."/>
            <person name="Popin R."/>
            <person name="Fewer D."/>
            <person name="Sivonen K."/>
        </authorList>
    </citation>
    <scope>NUCLEOTIDE SEQUENCE</scope>
    <source>
        <strain evidence="7">TAU-MAC 1115</strain>
    </source>
</reference>
<dbReference type="RefSeq" id="WP_215610531.1">
    <property type="nucleotide sequence ID" value="NZ_JADOES010000047.1"/>
</dbReference>
<dbReference type="InterPro" id="IPR051533">
    <property type="entry name" value="WaaL-like"/>
</dbReference>
<dbReference type="EMBL" id="JADOES010000047">
    <property type="protein sequence ID" value="MBT9317468.1"/>
    <property type="molecule type" value="Genomic_DNA"/>
</dbReference>
<reference evidence="7" key="2">
    <citation type="journal article" date="2021" name="Mar. Drugs">
        <title>Genome Reduction and Secondary Metabolism of the Marine Sponge-Associated Cyanobacterium Leptothoe.</title>
        <authorList>
            <person name="Konstantinou D."/>
            <person name="Popin R.V."/>
            <person name="Fewer D.P."/>
            <person name="Sivonen K."/>
            <person name="Gkelis S."/>
        </authorList>
    </citation>
    <scope>NUCLEOTIDE SEQUENCE</scope>
    <source>
        <strain evidence="7">TAU-MAC 1115</strain>
    </source>
</reference>
<evidence type="ECO:0000313" key="7">
    <source>
        <dbReference type="EMBL" id="MBT9317468.1"/>
    </source>
</evidence>
<keyword evidence="2 5" id="KW-0812">Transmembrane</keyword>
<feature type="transmembrane region" description="Helical" evidence="5">
    <location>
        <begin position="244"/>
        <end position="267"/>
    </location>
</feature>
<proteinExistence type="predicted"/>
<gene>
    <name evidence="7" type="ORF">IXB50_18755</name>
</gene>
<feature type="transmembrane region" description="Helical" evidence="5">
    <location>
        <begin position="399"/>
        <end position="417"/>
    </location>
</feature>
<dbReference type="PANTHER" id="PTHR37422">
    <property type="entry name" value="TEICHURONIC ACID BIOSYNTHESIS PROTEIN TUAE"/>
    <property type="match status" value="1"/>
</dbReference>
<feature type="transmembrane region" description="Helical" evidence="5">
    <location>
        <begin position="207"/>
        <end position="232"/>
    </location>
</feature>
<dbReference type="InterPro" id="IPR007016">
    <property type="entry name" value="O-antigen_ligase-rel_domated"/>
</dbReference>
<sequence length="436" mass="48483">MNKRYLEIVETGIFVLGIIFYAGTISNKSIAEATGISIDLLDILNSLIRYGLWFSTTLLICARWKVAWAIAKRNKWAWVVAGLSIMSTVWSANPGHTSLVVKEMIRMTTFGLYVASRFKLKEQLHIIASTLGTIALLSALVAIAIPSAGVDQKVFVGAWTGIFTHKNTLGKMMSLTVTTFAVLVAAQKVHVNHIYRILTWGGLYLSYAVVILSTSQTSLSISSLSILLLYSYRLYQNQGNKRRLYLELTSLVCGVAVFIISTSWEIILTSMGRDLTLTGRTEIWGSAISQLFDKSLWLGFGRGTFWAPNSIFARIAGASVGHKYIPPNAHNGYLDLALEIGLIGLVFFLVSFLVAYRHAITRSFVSSTPKDLWPLAFLSWLAAYNLTESSLLVDPNLTWPLYMTVALCAMPSGRAIYLRTHRPNRITPRKMIPIRE</sequence>
<protein>
    <submittedName>
        <fullName evidence="7">O-antigen ligase family protein</fullName>
    </submittedName>
</protein>
<dbReference type="Proteomes" id="UP000717364">
    <property type="component" value="Unassembled WGS sequence"/>
</dbReference>
<comment type="subcellular location">
    <subcellularLocation>
        <location evidence="1">Membrane</location>
        <topology evidence="1">Multi-pass membrane protein</topology>
    </subcellularLocation>
</comment>
<dbReference type="GO" id="GO:0016874">
    <property type="term" value="F:ligase activity"/>
    <property type="evidence" value="ECO:0007669"/>
    <property type="project" value="UniProtKB-KW"/>
</dbReference>
<dbReference type="AlphaFoldDB" id="A0A947DI69"/>
<evidence type="ECO:0000256" key="3">
    <source>
        <dbReference type="ARBA" id="ARBA00022989"/>
    </source>
</evidence>
<feature type="transmembrane region" description="Helical" evidence="5">
    <location>
        <begin position="43"/>
        <end position="64"/>
    </location>
</feature>
<comment type="caution">
    <text evidence="7">The sequence shown here is derived from an EMBL/GenBank/DDBJ whole genome shotgun (WGS) entry which is preliminary data.</text>
</comment>
<keyword evidence="7" id="KW-0436">Ligase</keyword>
<evidence type="ECO:0000256" key="5">
    <source>
        <dbReference type="SAM" id="Phobius"/>
    </source>
</evidence>
<name>A0A947DI69_9CYAN</name>
<feature type="transmembrane region" description="Helical" evidence="5">
    <location>
        <begin position="372"/>
        <end position="393"/>
    </location>
</feature>
<accession>A0A947DI69</accession>
<keyword evidence="8" id="KW-1185">Reference proteome</keyword>
<keyword evidence="3 5" id="KW-1133">Transmembrane helix</keyword>
<evidence type="ECO:0000313" key="8">
    <source>
        <dbReference type="Proteomes" id="UP000717364"/>
    </source>
</evidence>
<dbReference type="PANTHER" id="PTHR37422:SF17">
    <property type="entry name" value="O-ANTIGEN LIGASE"/>
    <property type="match status" value="1"/>
</dbReference>
<feature type="transmembrane region" description="Helical" evidence="5">
    <location>
        <begin position="340"/>
        <end position="360"/>
    </location>
</feature>
<organism evidence="7 8">
    <name type="scientific">Leptothoe spongobia TAU-MAC 1115</name>
    <dbReference type="NCBI Taxonomy" id="1967444"/>
    <lineage>
        <taxon>Bacteria</taxon>
        <taxon>Bacillati</taxon>
        <taxon>Cyanobacteriota</taxon>
        <taxon>Cyanophyceae</taxon>
        <taxon>Nodosilineales</taxon>
        <taxon>Cymatolegaceae</taxon>
        <taxon>Leptothoe</taxon>
        <taxon>Leptothoe spongobia</taxon>
    </lineage>
</organism>
<evidence type="ECO:0000259" key="6">
    <source>
        <dbReference type="Pfam" id="PF04932"/>
    </source>
</evidence>
<keyword evidence="4 5" id="KW-0472">Membrane</keyword>
<feature type="transmembrane region" description="Helical" evidence="5">
    <location>
        <begin position="126"/>
        <end position="148"/>
    </location>
</feature>